<evidence type="ECO:0000256" key="5">
    <source>
        <dbReference type="SAM" id="MobiDB-lite"/>
    </source>
</evidence>
<dbReference type="InterPro" id="IPR029063">
    <property type="entry name" value="SAM-dependent_MTases_sf"/>
</dbReference>
<dbReference type="CDD" id="cd02440">
    <property type="entry name" value="AdoMet_MTases"/>
    <property type="match status" value="1"/>
</dbReference>
<keyword evidence="3" id="KW-0808">Transferase</keyword>
<dbReference type="RefSeq" id="WP_084071665.1">
    <property type="nucleotide sequence ID" value="NZ_FWXY01000036.1"/>
</dbReference>
<reference evidence="7 8" key="1">
    <citation type="submission" date="2017-04" db="EMBL/GenBank/DDBJ databases">
        <authorList>
            <person name="Afonso C.L."/>
            <person name="Miller P.J."/>
            <person name="Scott M.A."/>
            <person name="Spackman E."/>
            <person name="Goraichik I."/>
            <person name="Dimitrov K.M."/>
            <person name="Suarez D.L."/>
            <person name="Swayne D.E."/>
        </authorList>
    </citation>
    <scope>NUCLEOTIDE SEQUENCE [LARGE SCALE GENOMIC DNA]</scope>
    <source>
        <strain evidence="7 8">DSM 3385</strain>
    </source>
</reference>
<dbReference type="NCBIfam" id="NF045667">
    <property type="entry name" value="MTase_DVU1556"/>
    <property type="match status" value="1"/>
</dbReference>
<keyword evidence="8" id="KW-1185">Reference proteome</keyword>
<comment type="pathway">
    <text evidence="4">Phospholipid metabolism.</text>
</comment>
<dbReference type="STRING" id="1121400.SAMN02746065_1362"/>
<gene>
    <name evidence="7" type="ORF">SAMN02746065_1362</name>
</gene>
<dbReference type="GO" id="GO:0032259">
    <property type="term" value="P:methylation"/>
    <property type="evidence" value="ECO:0007669"/>
    <property type="project" value="UniProtKB-KW"/>
</dbReference>
<evidence type="ECO:0000313" key="8">
    <source>
        <dbReference type="Proteomes" id="UP000192418"/>
    </source>
</evidence>
<evidence type="ECO:0000256" key="3">
    <source>
        <dbReference type="ARBA" id="ARBA00022679"/>
    </source>
</evidence>
<evidence type="ECO:0000259" key="6">
    <source>
        <dbReference type="Pfam" id="PF08241"/>
    </source>
</evidence>
<dbReference type="InterPro" id="IPR013216">
    <property type="entry name" value="Methyltransf_11"/>
</dbReference>
<feature type="region of interest" description="Disordered" evidence="5">
    <location>
        <begin position="247"/>
        <end position="271"/>
    </location>
</feature>
<dbReference type="AlphaFoldDB" id="A0A1W2ENU1"/>
<dbReference type="Pfam" id="PF08241">
    <property type="entry name" value="Methyltransf_11"/>
    <property type="match status" value="1"/>
</dbReference>
<protein>
    <submittedName>
        <fullName evidence="7">Ubiquinone/menaquinone biosynthesis C-methylase UbiE</fullName>
    </submittedName>
</protein>
<comment type="pathway">
    <text evidence="1">Lipid metabolism.</text>
</comment>
<evidence type="ECO:0000256" key="4">
    <source>
        <dbReference type="ARBA" id="ARBA00025707"/>
    </source>
</evidence>
<dbReference type="PANTHER" id="PTHR44307">
    <property type="entry name" value="PHOSPHOETHANOLAMINE METHYLTRANSFERASE"/>
    <property type="match status" value="1"/>
</dbReference>
<dbReference type="PANTHER" id="PTHR44307:SF2">
    <property type="entry name" value="PHOSPHOETHANOLAMINE METHYLTRANSFERASE ISOFORM X1"/>
    <property type="match status" value="1"/>
</dbReference>
<accession>A0A1W2ENU1</accession>
<evidence type="ECO:0000256" key="1">
    <source>
        <dbReference type="ARBA" id="ARBA00005189"/>
    </source>
</evidence>
<organism evidence="7 8">
    <name type="scientific">Desulfocicer vacuolatum DSM 3385</name>
    <dbReference type="NCBI Taxonomy" id="1121400"/>
    <lineage>
        <taxon>Bacteria</taxon>
        <taxon>Pseudomonadati</taxon>
        <taxon>Thermodesulfobacteriota</taxon>
        <taxon>Desulfobacteria</taxon>
        <taxon>Desulfobacterales</taxon>
        <taxon>Desulfobacteraceae</taxon>
        <taxon>Desulfocicer</taxon>
    </lineage>
</organism>
<dbReference type="Gene3D" id="3.40.50.150">
    <property type="entry name" value="Vaccinia Virus protein VP39"/>
    <property type="match status" value="1"/>
</dbReference>
<evidence type="ECO:0000256" key="2">
    <source>
        <dbReference type="ARBA" id="ARBA00022603"/>
    </source>
</evidence>
<evidence type="ECO:0000313" key="7">
    <source>
        <dbReference type="EMBL" id="SMD10936.1"/>
    </source>
</evidence>
<sequence>MMPTALYQTPALKKLTGPVLRPGGLELTRESVMKSHLSPGDKVLDVGCGSGAAGDMLNKEFALNCVGIDVDLDLFASATKMPAARAYAQALPFKSNSLKAVFCECVLSLTPDMGATLGEFYRVLAPGGQLILCDVYLRNKAHVHKIKEMPLACGFRKGMGKTDIHEHVAYTGFQEMVWEDLSYLLTQLAGQAIFEHGSLEHFWARVFGGECKASGRACDAIRASRPGYFRIIARKPGIRIRSTRGSLLENKTPGQAKAEPPPRRAIGTGQLSCPQFRAGPGGGGIIPFGSASTTLYLLCPKGHVRYKEEKND</sequence>
<proteinExistence type="predicted"/>
<dbReference type="GO" id="GO:0008757">
    <property type="term" value="F:S-adenosylmethionine-dependent methyltransferase activity"/>
    <property type="evidence" value="ECO:0007669"/>
    <property type="project" value="InterPro"/>
</dbReference>
<dbReference type="SUPFAM" id="SSF53335">
    <property type="entry name" value="S-adenosyl-L-methionine-dependent methyltransferases"/>
    <property type="match status" value="1"/>
</dbReference>
<keyword evidence="7" id="KW-0830">Ubiquinone</keyword>
<dbReference type="OrthoDB" id="9769602at2"/>
<keyword evidence="2 7" id="KW-0489">Methyltransferase</keyword>
<name>A0A1W2ENU1_9BACT</name>
<dbReference type="EMBL" id="FWXY01000036">
    <property type="protein sequence ID" value="SMD10936.1"/>
    <property type="molecule type" value="Genomic_DNA"/>
</dbReference>
<feature type="domain" description="Methyltransferase type 11" evidence="6">
    <location>
        <begin position="44"/>
        <end position="132"/>
    </location>
</feature>
<dbReference type="Proteomes" id="UP000192418">
    <property type="component" value="Unassembled WGS sequence"/>
</dbReference>